<proteinExistence type="predicted"/>
<dbReference type="Pfam" id="PF01578">
    <property type="entry name" value="Cytochrom_C_asm"/>
    <property type="match status" value="2"/>
</dbReference>
<keyword evidence="3" id="KW-0201">Cytochrome c-type biogenesis</keyword>
<evidence type="ECO:0000313" key="9">
    <source>
        <dbReference type="Proteomes" id="UP001596250"/>
    </source>
</evidence>
<evidence type="ECO:0000256" key="5">
    <source>
        <dbReference type="ARBA" id="ARBA00023136"/>
    </source>
</evidence>
<keyword evidence="5 6" id="KW-0472">Membrane</keyword>
<feature type="transmembrane region" description="Helical" evidence="6">
    <location>
        <begin position="83"/>
        <end position="102"/>
    </location>
</feature>
<evidence type="ECO:0000256" key="1">
    <source>
        <dbReference type="ARBA" id="ARBA00004141"/>
    </source>
</evidence>
<dbReference type="Proteomes" id="UP001596250">
    <property type="component" value="Unassembled WGS sequence"/>
</dbReference>
<evidence type="ECO:0000256" key="2">
    <source>
        <dbReference type="ARBA" id="ARBA00022692"/>
    </source>
</evidence>
<dbReference type="NCBIfam" id="TIGR03144">
    <property type="entry name" value="cytochr_II_ccsB"/>
    <property type="match status" value="1"/>
</dbReference>
<feature type="transmembrane region" description="Helical" evidence="6">
    <location>
        <begin position="357"/>
        <end position="373"/>
    </location>
</feature>
<feature type="transmembrane region" description="Helical" evidence="6">
    <location>
        <begin position="275"/>
        <end position="293"/>
    </location>
</feature>
<dbReference type="PANTHER" id="PTHR30071:SF1">
    <property type="entry name" value="CYTOCHROME B_B6 PROTEIN-RELATED"/>
    <property type="match status" value="1"/>
</dbReference>
<feature type="domain" description="Cytochrome c assembly protein" evidence="7">
    <location>
        <begin position="312"/>
        <end position="408"/>
    </location>
</feature>
<evidence type="ECO:0000256" key="3">
    <source>
        <dbReference type="ARBA" id="ARBA00022748"/>
    </source>
</evidence>
<evidence type="ECO:0000256" key="6">
    <source>
        <dbReference type="SAM" id="Phobius"/>
    </source>
</evidence>
<reference evidence="9" key="1">
    <citation type="journal article" date="2019" name="Int. J. Syst. Evol. Microbiol.">
        <title>The Global Catalogue of Microorganisms (GCM) 10K type strain sequencing project: providing services to taxonomists for standard genome sequencing and annotation.</title>
        <authorList>
            <consortium name="The Broad Institute Genomics Platform"/>
            <consortium name="The Broad Institute Genome Sequencing Center for Infectious Disease"/>
            <person name="Wu L."/>
            <person name="Ma J."/>
        </authorList>
    </citation>
    <scope>NUCLEOTIDE SEQUENCE [LARGE SCALE GENOMIC DNA]</scope>
    <source>
        <strain evidence="9">CCM 8749</strain>
    </source>
</reference>
<evidence type="ECO:0000313" key="8">
    <source>
        <dbReference type="EMBL" id="MFC5988072.1"/>
    </source>
</evidence>
<dbReference type="InterPro" id="IPR002541">
    <property type="entry name" value="Cyt_c_assembly"/>
</dbReference>
<dbReference type="InterPro" id="IPR017562">
    <property type="entry name" value="Cyt_c_biogenesis_CcsA"/>
</dbReference>
<organism evidence="8 9">
    <name type="scientific">Marinicrinis lubricantis</name>
    <dbReference type="NCBI Taxonomy" id="2086470"/>
    <lineage>
        <taxon>Bacteria</taxon>
        <taxon>Bacillati</taxon>
        <taxon>Bacillota</taxon>
        <taxon>Bacilli</taxon>
        <taxon>Bacillales</taxon>
        <taxon>Paenibacillaceae</taxon>
    </lineage>
</organism>
<feature type="transmembrane region" description="Helical" evidence="6">
    <location>
        <begin position="385"/>
        <end position="407"/>
    </location>
</feature>
<name>A0ABW1ISL9_9BACL</name>
<feature type="transmembrane region" description="Helical" evidence="6">
    <location>
        <begin position="48"/>
        <end position="71"/>
    </location>
</feature>
<dbReference type="PANTHER" id="PTHR30071">
    <property type="entry name" value="HEME EXPORTER PROTEIN C"/>
    <property type="match status" value="1"/>
</dbReference>
<feature type="domain" description="Cytochrome c assembly protein" evidence="7">
    <location>
        <begin position="77"/>
        <end position="207"/>
    </location>
</feature>
<feature type="transmembrane region" description="Helical" evidence="6">
    <location>
        <begin position="6"/>
        <end position="27"/>
    </location>
</feature>
<feature type="transmembrane region" description="Helical" evidence="6">
    <location>
        <begin position="321"/>
        <end position="345"/>
    </location>
</feature>
<protein>
    <submittedName>
        <fullName evidence="8">C-type cytochrome biogenesis protein CcsB</fullName>
    </submittedName>
</protein>
<feature type="transmembrane region" description="Helical" evidence="6">
    <location>
        <begin position="147"/>
        <end position="171"/>
    </location>
</feature>
<dbReference type="InterPro" id="IPR045062">
    <property type="entry name" value="Cyt_c_biogenesis_CcsA/CcmC"/>
</dbReference>
<gene>
    <name evidence="8" type="primary">ccsB</name>
    <name evidence="8" type="ORF">ACFPXP_16850</name>
</gene>
<comment type="caution">
    <text evidence="8">The sequence shown here is derived from an EMBL/GenBank/DDBJ whole genome shotgun (WGS) entry which is preliminary data.</text>
</comment>
<comment type="subcellular location">
    <subcellularLocation>
        <location evidence="1">Membrane</location>
        <topology evidence="1">Multi-pass membrane protein</topology>
    </subcellularLocation>
</comment>
<keyword evidence="4 6" id="KW-1133">Transmembrane helix</keyword>
<evidence type="ECO:0000259" key="7">
    <source>
        <dbReference type="Pfam" id="PF01578"/>
    </source>
</evidence>
<keyword evidence="2 6" id="KW-0812">Transmembrane</keyword>
<feature type="transmembrane region" description="Helical" evidence="6">
    <location>
        <begin position="192"/>
        <end position="210"/>
    </location>
</feature>
<dbReference type="RefSeq" id="WP_379895510.1">
    <property type="nucleotide sequence ID" value="NZ_CBCSCT010000024.1"/>
</dbReference>
<accession>A0ABW1ISL9</accession>
<evidence type="ECO:0000256" key="4">
    <source>
        <dbReference type="ARBA" id="ARBA00022989"/>
    </source>
</evidence>
<dbReference type="EMBL" id="JBHSQV010000175">
    <property type="protein sequence ID" value="MFC5988072.1"/>
    <property type="molecule type" value="Genomic_DNA"/>
</dbReference>
<keyword evidence="9" id="KW-1185">Reference proteome</keyword>
<feature type="transmembrane region" description="Helical" evidence="6">
    <location>
        <begin position="109"/>
        <end position="127"/>
    </location>
</feature>
<sequence>MTLLEWSNAALIVALLLYTAAFIAYMVAVIGKTWRNRVPEMHQKKWGWIGFTISTLGLAGHLVFYITRWIHIGHVPVSNLFEFMTFLALMTVIAYSVIFLIYRTPMLGMIVMPLAIIVLGYAAVFPWDPVPLQPALEKGDKRWLLGLHVSTAAAGEAFFAIGFAGGLMYLLRTVRYGSTDKKAKREQRALEFTLLTVCMLIGFIASSLSFSGAGYEAVFTKQEEAVETTIRYTLPPIVQPNDAQLQQMDTFIISEPLFEAPSWLKGVNAGRKLNTVIWSILLGLILYGMFRLITRKPLGAAIQPYLKDLDPEDLNEISYRAIAIGFPIFTLGGLIFAMIWAHYAWGRFWGFDPKETWALITWLFYSAYLHFRLSRGWQGKPSSWLAVIGFVIVMFTLIGVNLVIAGLHSYSGV</sequence>